<dbReference type="Pfam" id="PF01370">
    <property type="entry name" value="Epimerase"/>
    <property type="match status" value="1"/>
</dbReference>
<proteinExistence type="predicted"/>
<dbReference type="RefSeq" id="WP_187058492.1">
    <property type="nucleotide sequence ID" value="NZ_CP060412.1"/>
</dbReference>
<gene>
    <name evidence="2" type="ORF">H8F01_08125</name>
</gene>
<dbReference type="InterPro" id="IPR036291">
    <property type="entry name" value="NAD(P)-bd_dom_sf"/>
</dbReference>
<dbReference type="PANTHER" id="PTHR43245:SF54">
    <property type="entry name" value="BLL0593 PROTEIN"/>
    <property type="match status" value="1"/>
</dbReference>
<evidence type="ECO:0000259" key="1">
    <source>
        <dbReference type="Pfam" id="PF01370"/>
    </source>
</evidence>
<dbReference type="KEGG" id="dtl:H8F01_08125"/>
<dbReference type="InterPro" id="IPR050177">
    <property type="entry name" value="Lipid_A_modif_metabolic_enz"/>
</dbReference>
<evidence type="ECO:0000313" key="3">
    <source>
        <dbReference type="Proteomes" id="UP000515873"/>
    </source>
</evidence>
<organism evidence="2 3">
    <name type="scientific">Dyella telluris</name>
    <dbReference type="NCBI Taxonomy" id="2763498"/>
    <lineage>
        <taxon>Bacteria</taxon>
        <taxon>Pseudomonadati</taxon>
        <taxon>Pseudomonadota</taxon>
        <taxon>Gammaproteobacteria</taxon>
        <taxon>Lysobacterales</taxon>
        <taxon>Rhodanobacteraceae</taxon>
        <taxon>Dyella</taxon>
    </lineage>
</organism>
<keyword evidence="3" id="KW-1185">Reference proteome</keyword>
<dbReference type="Gene3D" id="3.40.50.720">
    <property type="entry name" value="NAD(P)-binding Rossmann-like Domain"/>
    <property type="match status" value="1"/>
</dbReference>
<protein>
    <submittedName>
        <fullName evidence="2">NAD(P)-dependent oxidoreductase</fullName>
    </submittedName>
</protein>
<dbReference type="AlphaFoldDB" id="A0A7G8Q8F7"/>
<dbReference type="InterPro" id="IPR001509">
    <property type="entry name" value="Epimerase_deHydtase"/>
</dbReference>
<sequence length="328" mass="36497">MRILVTGSSGHLGEALARTLRDAGHEVIGLDTVEGPCTHRVGSIVDRAFVRRCIAGVTTVFHPATLHKPHVATHSRQAFLDVNLTGTLNLLEEAVATGVESFVYTSTTSVFGDALTPKTSEPAAWVTEDMAAVPKNIYGVTKAAAEDLCQLFQRNQGLSTMVLRTSRFFPEEDDDRTVRARYTDDNLKTNEYLYRRVDIEDVVSAHLLAARRAPVLGFRRYIISATTPFQHDDVAELRVHAPLALRRRVPGYEEIYAQRGWRMAQGIDRVYVNQRARDELGWAPRHDFAALLERLQAGEDIRSPLARLIGSKGYHGETFGDGPYPVES</sequence>
<dbReference type="SUPFAM" id="SSF51735">
    <property type="entry name" value="NAD(P)-binding Rossmann-fold domains"/>
    <property type="match status" value="1"/>
</dbReference>
<evidence type="ECO:0000313" key="2">
    <source>
        <dbReference type="EMBL" id="QNK03065.1"/>
    </source>
</evidence>
<dbReference type="Proteomes" id="UP000515873">
    <property type="component" value="Chromosome"/>
</dbReference>
<reference evidence="2 3" key="1">
    <citation type="submission" date="2020-08" db="EMBL/GenBank/DDBJ databases">
        <title>Dyella sp. G9 isolated from forest soil.</title>
        <authorList>
            <person name="Fu J."/>
            <person name="Qiu L."/>
        </authorList>
    </citation>
    <scope>NUCLEOTIDE SEQUENCE [LARGE SCALE GENOMIC DNA]</scope>
    <source>
        <strain evidence="2 3">G9</strain>
    </source>
</reference>
<name>A0A7G8Q8F7_9GAMM</name>
<feature type="domain" description="NAD-dependent epimerase/dehydratase" evidence="1">
    <location>
        <begin position="3"/>
        <end position="212"/>
    </location>
</feature>
<dbReference type="PANTHER" id="PTHR43245">
    <property type="entry name" value="BIFUNCTIONAL POLYMYXIN RESISTANCE PROTEIN ARNA"/>
    <property type="match status" value="1"/>
</dbReference>
<accession>A0A7G8Q8F7</accession>
<dbReference type="EMBL" id="CP060412">
    <property type="protein sequence ID" value="QNK03065.1"/>
    <property type="molecule type" value="Genomic_DNA"/>
</dbReference>